<dbReference type="Pfam" id="PF14478">
    <property type="entry name" value="DUF4430"/>
    <property type="match status" value="1"/>
</dbReference>
<sequence length="312" mass="34499">MKRKWLKKSVIALMLATVLMSTVGCGVDDIGGFGSSGKLDIDYVGEDGEVTEEEVTPESTGVMAWLKGKLSSDKKQSGRHATEVASANNNTEEEESGLRGLYGLTESANTEKKKETEAEQKQTVPEQETDGNDQKAPSREEEKKNEAPIPDSGTDKNENNKKNPTTVKKNTVTFTIRCDTAVNNGMDKEAKWAGIVPSSGCILPVTTMEFEEGETVFDLLCTIRDTYKLQMEYTGTNGGQYIQGINNLYEFDGGRWSGWMYCVNGWYPNYGCGQYVVKSGDVIEWNYTCDLGCDLENGDPNGYGKEWKDNHD</sequence>
<name>A0AAE3A728_9FIRM</name>
<evidence type="ECO:0000256" key="2">
    <source>
        <dbReference type="SAM" id="SignalP"/>
    </source>
</evidence>
<dbReference type="InterPro" id="IPR027954">
    <property type="entry name" value="Transcobalamin-like_C"/>
</dbReference>
<dbReference type="Gene3D" id="2.170.130.30">
    <property type="match status" value="1"/>
</dbReference>
<evidence type="ECO:0000313" key="5">
    <source>
        <dbReference type="Proteomes" id="UP001198220"/>
    </source>
</evidence>
<feature type="compositionally biased region" description="Basic and acidic residues" evidence="1">
    <location>
        <begin position="132"/>
        <end position="146"/>
    </location>
</feature>
<feature type="domain" description="Transcobalamin-like C-terminal" evidence="3">
    <location>
        <begin position="213"/>
        <end position="288"/>
    </location>
</feature>
<dbReference type="AlphaFoldDB" id="A0AAE3A728"/>
<protein>
    <submittedName>
        <fullName evidence="4">DUF4430 domain-containing protein</fullName>
    </submittedName>
</protein>
<dbReference type="PROSITE" id="PS51257">
    <property type="entry name" value="PROKAR_LIPOPROTEIN"/>
    <property type="match status" value="1"/>
</dbReference>
<evidence type="ECO:0000313" key="4">
    <source>
        <dbReference type="EMBL" id="MCC2125110.1"/>
    </source>
</evidence>
<proteinExistence type="predicted"/>
<dbReference type="RefSeq" id="WP_308458594.1">
    <property type="nucleotide sequence ID" value="NZ_JAJEPS010000002.1"/>
</dbReference>
<dbReference type="Proteomes" id="UP001198220">
    <property type="component" value="Unassembled WGS sequence"/>
</dbReference>
<feature type="compositionally biased region" description="Basic and acidic residues" evidence="1">
    <location>
        <begin position="109"/>
        <end position="120"/>
    </location>
</feature>
<evidence type="ECO:0000256" key="1">
    <source>
        <dbReference type="SAM" id="MobiDB-lite"/>
    </source>
</evidence>
<reference evidence="4 5" key="1">
    <citation type="submission" date="2021-10" db="EMBL/GenBank/DDBJ databases">
        <title>Anaerobic single-cell dispensing facilitates the cultivation of human gut bacteria.</title>
        <authorList>
            <person name="Afrizal A."/>
        </authorList>
    </citation>
    <scope>NUCLEOTIDE SEQUENCE [LARGE SCALE GENOMIC DNA]</scope>
    <source>
        <strain evidence="4 5">CLA-AA-H276</strain>
    </source>
</reference>
<gene>
    <name evidence="4" type="ORF">LKD36_02830</name>
</gene>
<feature type="signal peptide" evidence="2">
    <location>
        <begin position="1"/>
        <end position="26"/>
    </location>
</feature>
<evidence type="ECO:0000259" key="3">
    <source>
        <dbReference type="Pfam" id="PF14478"/>
    </source>
</evidence>
<feature type="chain" id="PRO_5042127158" evidence="2">
    <location>
        <begin position="27"/>
        <end position="312"/>
    </location>
</feature>
<feature type="compositionally biased region" description="Basic and acidic residues" evidence="1">
    <location>
        <begin position="70"/>
        <end position="82"/>
    </location>
</feature>
<keyword evidence="5" id="KW-1185">Reference proteome</keyword>
<comment type="caution">
    <text evidence="4">The sequence shown here is derived from an EMBL/GenBank/DDBJ whole genome shotgun (WGS) entry which is preliminary data.</text>
</comment>
<accession>A0AAE3A728</accession>
<keyword evidence="2" id="KW-0732">Signal</keyword>
<dbReference type="EMBL" id="JAJEPS010000002">
    <property type="protein sequence ID" value="MCC2125110.1"/>
    <property type="molecule type" value="Genomic_DNA"/>
</dbReference>
<organism evidence="4 5">
    <name type="scientific">Hominiventricola filiformis</name>
    <dbReference type="NCBI Taxonomy" id="2885352"/>
    <lineage>
        <taxon>Bacteria</taxon>
        <taxon>Bacillati</taxon>
        <taxon>Bacillota</taxon>
        <taxon>Clostridia</taxon>
        <taxon>Lachnospirales</taxon>
        <taxon>Lachnospiraceae</taxon>
        <taxon>Hominiventricola</taxon>
    </lineage>
</organism>
<feature type="region of interest" description="Disordered" evidence="1">
    <location>
        <begin position="70"/>
        <end position="168"/>
    </location>
</feature>